<protein>
    <submittedName>
        <fullName evidence="1">Thymidylate kinase</fullName>
    </submittedName>
</protein>
<reference evidence="2" key="1">
    <citation type="submission" date="2016-10" db="EMBL/GenBank/DDBJ databases">
        <authorList>
            <person name="Varghese N."/>
            <person name="Submissions S."/>
        </authorList>
    </citation>
    <scope>NUCLEOTIDE SEQUENCE [LARGE SCALE GENOMIC DNA]</scope>
    <source>
        <strain evidence="2">LP51</strain>
    </source>
</reference>
<evidence type="ECO:0000313" key="2">
    <source>
        <dbReference type="Proteomes" id="UP000198724"/>
    </source>
</evidence>
<organism evidence="1 2">
    <name type="scientific">Pontibacter chinhatensis</name>
    <dbReference type="NCBI Taxonomy" id="1436961"/>
    <lineage>
        <taxon>Bacteria</taxon>
        <taxon>Pseudomonadati</taxon>
        <taxon>Bacteroidota</taxon>
        <taxon>Cytophagia</taxon>
        <taxon>Cytophagales</taxon>
        <taxon>Hymenobacteraceae</taxon>
        <taxon>Pontibacter</taxon>
    </lineage>
</organism>
<dbReference type="Gene3D" id="3.40.50.300">
    <property type="entry name" value="P-loop containing nucleotide triphosphate hydrolases"/>
    <property type="match status" value="1"/>
</dbReference>
<dbReference type="InterPro" id="IPR027417">
    <property type="entry name" value="P-loop_NTPase"/>
</dbReference>
<accession>A0A1I2MYP4</accession>
<dbReference type="AlphaFoldDB" id="A0A1I2MYP4"/>
<dbReference type="RefSeq" id="WP_139217745.1">
    <property type="nucleotide sequence ID" value="NZ_FOOT01000001.1"/>
</dbReference>
<dbReference type="Proteomes" id="UP000198724">
    <property type="component" value="Unassembled WGS sequence"/>
</dbReference>
<evidence type="ECO:0000313" key="1">
    <source>
        <dbReference type="EMBL" id="SFF96725.1"/>
    </source>
</evidence>
<dbReference type="OrthoDB" id="6494800at2"/>
<keyword evidence="1" id="KW-0418">Kinase</keyword>
<keyword evidence="2" id="KW-1185">Reference proteome</keyword>
<keyword evidence="1" id="KW-0808">Transferase</keyword>
<proteinExistence type="predicted"/>
<dbReference type="GO" id="GO:0016301">
    <property type="term" value="F:kinase activity"/>
    <property type="evidence" value="ECO:0007669"/>
    <property type="project" value="UniProtKB-KW"/>
</dbReference>
<dbReference type="STRING" id="1436961.SAMN05421739_101534"/>
<dbReference type="EMBL" id="FOOT01000001">
    <property type="protein sequence ID" value="SFF96725.1"/>
    <property type="molecule type" value="Genomic_DNA"/>
</dbReference>
<sequence length="480" mass="55369">MLAAHLTQGLQLSTYLLERLQQKKIIFAHWKGNVHLLESLEGKTDIELLLRPKDREDFEATMAELNFKKAESAPWNRYPKVEDWLGFDEETGALLHLHTHYALIVSTSYGDYVPLPWEEQFFNHLTTDEATGWPIPEPAMESLILLIRLQIKGQNPAYKLHEVHQEKKQELLVLLSKTEADRFAACCAALQLQAPVDVAERISLILTKERLGDIMALSDFIYRQLPESIKSAASHHSPRALYYKYYLKTLKHYKPLVKPIRLKKRVETGGRVIALVGSDGSGKSTLSQDITSWLTYKIDTHYFYMGKLPFIKSYQTRLFSYTDLLGSRNLLARVSKKLIGNLYHILIIRQKAGMLKQARELRNGGSIAICDRYPQQEVFGYNDGPRLQDTPQSTFARLEMKYFEQALQTGADIIFRLIVSPETAHQRKPEHNFEDIRRKCESIKSMRFQSASPVTVVDVDADAPYEEVLLQLKRHIWRRL</sequence>
<gene>
    <name evidence="1" type="ORF">SAMN05421739_101534</name>
</gene>
<dbReference type="SUPFAM" id="SSF52540">
    <property type="entry name" value="P-loop containing nucleoside triphosphate hydrolases"/>
    <property type="match status" value="1"/>
</dbReference>
<name>A0A1I2MYP4_9BACT</name>